<evidence type="ECO:0000259" key="7">
    <source>
        <dbReference type="Pfam" id="PF04542"/>
    </source>
</evidence>
<feature type="domain" description="RNA polymerase sigma-70 region 2" evidence="7">
    <location>
        <begin position="51"/>
        <end position="116"/>
    </location>
</feature>
<evidence type="ECO:0000256" key="3">
    <source>
        <dbReference type="ARBA" id="ARBA00023082"/>
    </source>
</evidence>
<dbReference type="PANTHER" id="PTHR43133">
    <property type="entry name" value="RNA POLYMERASE ECF-TYPE SIGMA FACTO"/>
    <property type="match status" value="1"/>
</dbReference>
<keyword evidence="5" id="KW-0804">Transcription</keyword>
<evidence type="ECO:0000256" key="2">
    <source>
        <dbReference type="ARBA" id="ARBA00023015"/>
    </source>
</evidence>
<dbReference type="GO" id="GO:0006352">
    <property type="term" value="P:DNA-templated transcription initiation"/>
    <property type="evidence" value="ECO:0007669"/>
    <property type="project" value="InterPro"/>
</dbReference>
<dbReference type="NCBIfam" id="TIGR02937">
    <property type="entry name" value="sigma70-ECF"/>
    <property type="match status" value="1"/>
</dbReference>
<dbReference type="Gene3D" id="1.10.10.10">
    <property type="entry name" value="Winged helix-like DNA-binding domain superfamily/Winged helix DNA-binding domain"/>
    <property type="match status" value="1"/>
</dbReference>
<comment type="similarity">
    <text evidence="1">Belongs to the sigma-70 factor family. ECF subfamily.</text>
</comment>
<keyword evidence="10" id="KW-1185">Reference proteome</keyword>
<evidence type="ECO:0000259" key="8">
    <source>
        <dbReference type="Pfam" id="PF04545"/>
    </source>
</evidence>
<dbReference type="Proteomes" id="UP000501534">
    <property type="component" value="Chromosome"/>
</dbReference>
<dbReference type="InterPro" id="IPR007627">
    <property type="entry name" value="RNA_pol_sigma70_r2"/>
</dbReference>
<sequence length="211" mass="23465">MARNPPAQKRRADPQEHVDARVPSAVASEAQMAAWIARMAAGDGQALKSLHEATLGRVYGLALRIVRTRESAEEVAVDVYLQAWRKAHTYDALRGAPLAWLLTLCRSRALDHLRRAEPSEPHADPESLVNPETLDRHDDPQDLLAALQSHSQLKRALEDLSALQRQLIALAFFRGLTHQEIAAHARLPLGSVKTYIRRALAELRARLATVH</sequence>
<dbReference type="InterPro" id="IPR014284">
    <property type="entry name" value="RNA_pol_sigma-70_dom"/>
</dbReference>
<feature type="region of interest" description="Disordered" evidence="6">
    <location>
        <begin position="1"/>
        <end position="20"/>
    </location>
</feature>
<dbReference type="GO" id="GO:0003677">
    <property type="term" value="F:DNA binding"/>
    <property type="evidence" value="ECO:0007669"/>
    <property type="project" value="UniProtKB-KW"/>
</dbReference>
<gene>
    <name evidence="9" type="primary">rpoE_2</name>
    <name evidence="9" type="ORF">DSM104443_02726</name>
</gene>
<organism evidence="9 10">
    <name type="scientific">Usitatibacter rugosus</name>
    <dbReference type="NCBI Taxonomy" id="2732067"/>
    <lineage>
        <taxon>Bacteria</taxon>
        <taxon>Pseudomonadati</taxon>
        <taxon>Pseudomonadota</taxon>
        <taxon>Betaproteobacteria</taxon>
        <taxon>Nitrosomonadales</taxon>
        <taxon>Usitatibacteraceae</taxon>
        <taxon>Usitatibacter</taxon>
    </lineage>
</organism>
<dbReference type="GO" id="GO:0016987">
    <property type="term" value="F:sigma factor activity"/>
    <property type="evidence" value="ECO:0007669"/>
    <property type="project" value="UniProtKB-KW"/>
</dbReference>
<evidence type="ECO:0000256" key="1">
    <source>
        <dbReference type="ARBA" id="ARBA00010641"/>
    </source>
</evidence>
<reference evidence="9 10" key="1">
    <citation type="submission" date="2020-04" db="EMBL/GenBank/DDBJ databases">
        <title>Usitatibacter rugosus gen. nov., sp. nov. and Usitatibacter palustris sp. nov., novel members of Usitatibacteraceae fam. nov. within the order Nitrosomonadales isolated from soil.</title>
        <authorList>
            <person name="Huber K.J."/>
            <person name="Neumann-Schaal M."/>
            <person name="Geppert A."/>
            <person name="Luckner M."/>
            <person name="Wanner G."/>
            <person name="Overmann J."/>
        </authorList>
    </citation>
    <scope>NUCLEOTIDE SEQUENCE [LARGE SCALE GENOMIC DNA]</scope>
    <source>
        <strain evidence="9 10">0125_3</strain>
    </source>
</reference>
<keyword evidence="3" id="KW-0731">Sigma factor</keyword>
<dbReference type="InterPro" id="IPR039425">
    <property type="entry name" value="RNA_pol_sigma-70-like"/>
</dbReference>
<evidence type="ECO:0000313" key="9">
    <source>
        <dbReference type="EMBL" id="QJR11647.1"/>
    </source>
</evidence>
<dbReference type="InterPro" id="IPR013325">
    <property type="entry name" value="RNA_pol_sigma_r2"/>
</dbReference>
<proteinExistence type="inferred from homology"/>
<dbReference type="SUPFAM" id="SSF88659">
    <property type="entry name" value="Sigma3 and sigma4 domains of RNA polymerase sigma factors"/>
    <property type="match status" value="1"/>
</dbReference>
<dbReference type="AlphaFoldDB" id="A0A6M4H1A6"/>
<feature type="compositionally biased region" description="Basic and acidic residues" evidence="6">
    <location>
        <begin position="10"/>
        <end position="20"/>
    </location>
</feature>
<dbReference type="InterPro" id="IPR007630">
    <property type="entry name" value="RNA_pol_sigma70_r4"/>
</dbReference>
<evidence type="ECO:0000256" key="4">
    <source>
        <dbReference type="ARBA" id="ARBA00023125"/>
    </source>
</evidence>
<dbReference type="EMBL" id="CP053069">
    <property type="protein sequence ID" value="QJR11647.1"/>
    <property type="molecule type" value="Genomic_DNA"/>
</dbReference>
<evidence type="ECO:0000256" key="6">
    <source>
        <dbReference type="SAM" id="MobiDB-lite"/>
    </source>
</evidence>
<accession>A0A6M4H1A6</accession>
<protein>
    <submittedName>
        <fullName evidence="9">ECF RNA polymerase sigma factor RpoE</fullName>
    </submittedName>
</protein>
<keyword evidence="2" id="KW-0805">Transcription regulation</keyword>
<evidence type="ECO:0000256" key="5">
    <source>
        <dbReference type="ARBA" id="ARBA00023163"/>
    </source>
</evidence>
<feature type="domain" description="RNA polymerase sigma-70 region 4" evidence="8">
    <location>
        <begin position="156"/>
        <end position="205"/>
    </location>
</feature>
<keyword evidence="4" id="KW-0238">DNA-binding</keyword>
<dbReference type="PANTHER" id="PTHR43133:SF66">
    <property type="entry name" value="ECF RNA POLYMERASE SIGMA FACTOR SIGK"/>
    <property type="match status" value="1"/>
</dbReference>
<dbReference type="CDD" id="cd06171">
    <property type="entry name" value="Sigma70_r4"/>
    <property type="match status" value="1"/>
</dbReference>
<name>A0A6M4H1A6_9PROT</name>
<evidence type="ECO:0000313" key="10">
    <source>
        <dbReference type="Proteomes" id="UP000501534"/>
    </source>
</evidence>
<dbReference type="Pfam" id="PF04545">
    <property type="entry name" value="Sigma70_r4"/>
    <property type="match status" value="1"/>
</dbReference>
<dbReference type="SUPFAM" id="SSF88946">
    <property type="entry name" value="Sigma2 domain of RNA polymerase sigma factors"/>
    <property type="match status" value="1"/>
</dbReference>
<feature type="compositionally biased region" description="Basic and acidic residues" evidence="6">
    <location>
        <begin position="115"/>
        <end position="125"/>
    </location>
</feature>
<dbReference type="Pfam" id="PF04542">
    <property type="entry name" value="Sigma70_r2"/>
    <property type="match status" value="1"/>
</dbReference>
<dbReference type="InterPro" id="IPR036388">
    <property type="entry name" value="WH-like_DNA-bd_sf"/>
</dbReference>
<dbReference type="RefSeq" id="WP_212756676.1">
    <property type="nucleotide sequence ID" value="NZ_CP053069.1"/>
</dbReference>
<dbReference type="KEGG" id="uru:DSM104443_02726"/>
<feature type="region of interest" description="Disordered" evidence="6">
    <location>
        <begin position="115"/>
        <end position="135"/>
    </location>
</feature>
<dbReference type="Gene3D" id="1.10.1740.10">
    <property type="match status" value="1"/>
</dbReference>
<dbReference type="InterPro" id="IPR013324">
    <property type="entry name" value="RNA_pol_sigma_r3/r4-like"/>
</dbReference>